<dbReference type="OrthoDB" id="9809527at2"/>
<keyword evidence="11" id="KW-1185">Reference proteome</keyword>
<evidence type="ECO:0000256" key="5">
    <source>
        <dbReference type="ARBA" id="ARBA00022989"/>
    </source>
</evidence>
<dbReference type="EMBL" id="JMQA01000032">
    <property type="protein sequence ID" value="KFN07653.1"/>
    <property type="molecule type" value="Genomic_DNA"/>
</dbReference>
<dbReference type="EMBL" id="WNZZ01000004">
    <property type="protein sequence ID" value="MUG22191.1"/>
    <property type="molecule type" value="Genomic_DNA"/>
</dbReference>
<dbReference type="SUPFAM" id="SSF161098">
    <property type="entry name" value="MetI-like"/>
    <property type="match status" value="1"/>
</dbReference>
<comment type="subcellular location">
    <subcellularLocation>
        <location evidence="1 7">Cell membrane</location>
        <topology evidence="1 7">Multi-pass membrane protein</topology>
    </subcellularLocation>
</comment>
<dbReference type="Proteomes" id="UP000442469">
    <property type="component" value="Unassembled WGS sequence"/>
</dbReference>
<dbReference type="PANTHER" id="PTHR43005:SF1">
    <property type="entry name" value="SPERMIDINE_PUTRESCINE TRANSPORT SYSTEM PERMEASE PROTEIN"/>
    <property type="match status" value="1"/>
</dbReference>
<dbReference type="InterPro" id="IPR000515">
    <property type="entry name" value="MetI-like"/>
</dbReference>
<keyword evidence="5 7" id="KW-1133">Transmembrane helix</keyword>
<evidence type="ECO:0000256" key="3">
    <source>
        <dbReference type="ARBA" id="ARBA00022475"/>
    </source>
</evidence>
<dbReference type="HOGENOM" id="CLU_016047_0_3_9"/>
<evidence type="ECO:0000313" key="9">
    <source>
        <dbReference type="EMBL" id="KFN07653.1"/>
    </source>
</evidence>
<evidence type="ECO:0000256" key="4">
    <source>
        <dbReference type="ARBA" id="ARBA00022692"/>
    </source>
</evidence>
<comment type="caution">
    <text evidence="9">The sequence shown here is derived from an EMBL/GenBank/DDBJ whole genome shotgun (WGS) entry which is preliminary data.</text>
</comment>
<dbReference type="GO" id="GO:0055085">
    <property type="term" value="P:transmembrane transport"/>
    <property type="evidence" value="ECO:0007669"/>
    <property type="project" value="InterPro"/>
</dbReference>
<dbReference type="Pfam" id="PF00528">
    <property type="entry name" value="BPD_transp_1"/>
    <property type="match status" value="1"/>
</dbReference>
<dbReference type="Gene3D" id="1.10.3720.10">
    <property type="entry name" value="MetI-like"/>
    <property type="match status" value="1"/>
</dbReference>
<sequence>MMEERTYRQANIQSSLKPEKWRWEKEWTIALIFLLPVLAFIGVFAFYPTFYAVYLSFYNSKFLVFDRTFVGLKNYAEVLGSSVFWLPLWKTAVFTFWSVVFQFGLGLLLALSLKKTFRINGFLRSLIVIPWILSPIVVAVIFQLFYISDRTGLLNYMLMSVGVISEPIPWLGVENAMNMVIVANVWFGMPFSMIMLLAGLQSIQNDVYEASMIDGANKLLQLWYITLPLLKPTILVTLVWITTSTFNEFDLVYALTAGGPLESTNLLGIQMYNTAFKIGQFEKGSTIAVLMFLINLFMSVVYYRMLRRKEG</sequence>
<keyword evidence="2 7" id="KW-0813">Transport</keyword>
<comment type="similarity">
    <text evidence="7">Belongs to the binding-protein-dependent transport system permease family.</text>
</comment>
<reference evidence="9 11" key="1">
    <citation type="submission" date="2014-04" db="EMBL/GenBank/DDBJ databases">
        <authorList>
            <person name="Bishop-Lilly K.A."/>
            <person name="Broomall S.M."/>
            <person name="Chain P.S."/>
            <person name="Chertkov O."/>
            <person name="Coyne S.R."/>
            <person name="Daligault H.E."/>
            <person name="Davenport K.W."/>
            <person name="Erkkila T."/>
            <person name="Frey K.G."/>
            <person name="Gibbons H.S."/>
            <person name="Gu W."/>
            <person name="Jaissle J."/>
            <person name="Johnson S.L."/>
            <person name="Koroleva G.I."/>
            <person name="Ladner J.T."/>
            <person name="Lo C.-C."/>
            <person name="Minogue T.D."/>
            <person name="Munk C."/>
            <person name="Palacios G.F."/>
            <person name="Redden C.L."/>
            <person name="Rosenzweig C.N."/>
            <person name="Scholz M.B."/>
            <person name="Teshima H."/>
            <person name="Xu Y."/>
        </authorList>
    </citation>
    <scope>NUCLEOTIDE SEQUENCE [LARGE SCALE GENOMIC DNA]</scope>
    <source>
        <strain evidence="9 11">8244</strain>
    </source>
</reference>
<accession>A0A090ZB82</accession>
<evidence type="ECO:0000256" key="1">
    <source>
        <dbReference type="ARBA" id="ARBA00004651"/>
    </source>
</evidence>
<dbReference type="GO" id="GO:0005886">
    <property type="term" value="C:plasma membrane"/>
    <property type="evidence" value="ECO:0007669"/>
    <property type="project" value="UniProtKB-SubCell"/>
</dbReference>
<evidence type="ECO:0000256" key="7">
    <source>
        <dbReference type="RuleBase" id="RU363032"/>
    </source>
</evidence>
<feature type="transmembrane region" description="Helical" evidence="7">
    <location>
        <begin position="180"/>
        <end position="200"/>
    </location>
</feature>
<feature type="transmembrane region" description="Helical" evidence="7">
    <location>
        <begin position="94"/>
        <end position="113"/>
    </location>
</feature>
<evidence type="ECO:0000313" key="10">
    <source>
        <dbReference type="EMBL" id="MUG22191.1"/>
    </source>
</evidence>
<dbReference type="RefSeq" id="WP_082207990.1">
    <property type="nucleotide sequence ID" value="NZ_CBCSLA010000067.1"/>
</dbReference>
<keyword evidence="3" id="KW-1003">Cell membrane</keyword>
<feature type="domain" description="ABC transmembrane type-1" evidence="8">
    <location>
        <begin position="88"/>
        <end position="302"/>
    </location>
</feature>
<dbReference type="PATRIC" id="fig|44252.3.peg.3788"/>
<dbReference type="STRING" id="44252.DJ90_6082"/>
<name>A0A090ZB82_PAEMA</name>
<evidence type="ECO:0000313" key="12">
    <source>
        <dbReference type="Proteomes" id="UP000442469"/>
    </source>
</evidence>
<keyword evidence="6 7" id="KW-0472">Membrane</keyword>
<keyword evidence="4 7" id="KW-0812">Transmembrane</keyword>
<protein>
    <submittedName>
        <fullName evidence="10">ABC transporter permease subunit</fullName>
    </submittedName>
    <submittedName>
        <fullName evidence="9">Binding--dependent transport system inner membrane component family protein</fullName>
    </submittedName>
</protein>
<feature type="transmembrane region" description="Helical" evidence="7">
    <location>
        <begin position="125"/>
        <end position="147"/>
    </location>
</feature>
<evidence type="ECO:0000256" key="6">
    <source>
        <dbReference type="ARBA" id="ARBA00023136"/>
    </source>
</evidence>
<feature type="transmembrane region" description="Helical" evidence="7">
    <location>
        <begin position="27"/>
        <end position="47"/>
    </location>
</feature>
<evidence type="ECO:0000313" key="11">
    <source>
        <dbReference type="Proteomes" id="UP000029278"/>
    </source>
</evidence>
<feature type="transmembrane region" description="Helical" evidence="7">
    <location>
        <begin position="284"/>
        <end position="303"/>
    </location>
</feature>
<organism evidence="9 11">
    <name type="scientific">Paenibacillus macerans</name>
    <name type="common">Bacillus macerans</name>
    <dbReference type="NCBI Taxonomy" id="44252"/>
    <lineage>
        <taxon>Bacteria</taxon>
        <taxon>Bacillati</taxon>
        <taxon>Bacillota</taxon>
        <taxon>Bacilli</taxon>
        <taxon>Bacillales</taxon>
        <taxon>Paenibacillaceae</taxon>
        <taxon>Paenibacillus</taxon>
    </lineage>
</organism>
<dbReference type="CDD" id="cd06261">
    <property type="entry name" value="TM_PBP2"/>
    <property type="match status" value="1"/>
</dbReference>
<dbReference type="PANTHER" id="PTHR43005">
    <property type="entry name" value="BLR7065 PROTEIN"/>
    <property type="match status" value="1"/>
</dbReference>
<dbReference type="PROSITE" id="PS50928">
    <property type="entry name" value="ABC_TM1"/>
    <property type="match status" value="1"/>
</dbReference>
<gene>
    <name evidence="9" type="ORF">DJ90_6082</name>
    <name evidence="10" type="ORF">GNQ08_07120</name>
</gene>
<evidence type="ECO:0000256" key="2">
    <source>
        <dbReference type="ARBA" id="ARBA00022448"/>
    </source>
</evidence>
<reference evidence="10 12" key="2">
    <citation type="submission" date="2019-11" db="EMBL/GenBank/DDBJ databases">
        <title>Draft genome sequences of five Paenibacillus species of dairy origin.</title>
        <authorList>
            <person name="Olajide A.M."/>
            <person name="Chen S."/>
            <person name="Lapointe G."/>
        </authorList>
    </citation>
    <scope>NUCLEOTIDE SEQUENCE [LARGE SCALE GENOMIC DNA]</scope>
    <source>
        <strain evidence="10 12">3CT49</strain>
    </source>
</reference>
<dbReference type="AlphaFoldDB" id="A0A090ZB82"/>
<feature type="transmembrane region" description="Helical" evidence="7">
    <location>
        <begin position="220"/>
        <end position="240"/>
    </location>
</feature>
<dbReference type="InterPro" id="IPR035906">
    <property type="entry name" value="MetI-like_sf"/>
</dbReference>
<proteinExistence type="inferred from homology"/>
<evidence type="ECO:0000259" key="8">
    <source>
        <dbReference type="PROSITE" id="PS50928"/>
    </source>
</evidence>
<dbReference type="Proteomes" id="UP000029278">
    <property type="component" value="Unassembled WGS sequence"/>
</dbReference>